<gene>
    <name evidence="2" type="ORF">CHT91_03080</name>
</gene>
<name>A0A3E2DMC5_9ACTN</name>
<evidence type="ECO:0000259" key="1">
    <source>
        <dbReference type="Pfam" id="PF12728"/>
    </source>
</evidence>
<protein>
    <recommendedName>
        <fullName evidence="1">Helix-turn-helix domain-containing protein</fullName>
    </recommendedName>
</protein>
<dbReference type="Proteomes" id="UP000259211">
    <property type="component" value="Unassembled WGS sequence"/>
</dbReference>
<organism evidence="2 3">
    <name type="scientific">Cutibacterium avidum</name>
    <dbReference type="NCBI Taxonomy" id="33010"/>
    <lineage>
        <taxon>Bacteria</taxon>
        <taxon>Bacillati</taxon>
        <taxon>Actinomycetota</taxon>
        <taxon>Actinomycetes</taxon>
        <taxon>Propionibacteriales</taxon>
        <taxon>Propionibacteriaceae</taxon>
        <taxon>Cutibacterium</taxon>
    </lineage>
</organism>
<comment type="caution">
    <text evidence="2">The sequence shown here is derived from an EMBL/GenBank/DDBJ whole genome shotgun (WGS) entry which is preliminary data.</text>
</comment>
<dbReference type="InterPro" id="IPR041657">
    <property type="entry name" value="HTH_17"/>
</dbReference>
<dbReference type="EMBL" id="NOWI01000002">
    <property type="protein sequence ID" value="RFT46539.1"/>
    <property type="molecule type" value="Genomic_DNA"/>
</dbReference>
<feature type="domain" description="Helix-turn-helix" evidence="1">
    <location>
        <begin position="5"/>
        <end position="59"/>
    </location>
</feature>
<evidence type="ECO:0000313" key="2">
    <source>
        <dbReference type="EMBL" id="RFT46539.1"/>
    </source>
</evidence>
<reference evidence="2 3" key="1">
    <citation type="submission" date="2017-07" db="EMBL/GenBank/DDBJ databases">
        <authorList>
            <person name="Sun Z.S."/>
            <person name="Albrecht U."/>
            <person name="Echele G."/>
            <person name="Lee C.C."/>
        </authorList>
    </citation>
    <scope>NUCLEOTIDE SEQUENCE [LARGE SCALE GENOMIC DNA]</scope>
    <source>
        <strain evidence="2 3">P16-029</strain>
    </source>
</reference>
<dbReference type="RefSeq" id="WP_117188682.1">
    <property type="nucleotide sequence ID" value="NZ_JAHDTP010000015.1"/>
</dbReference>
<proteinExistence type="predicted"/>
<dbReference type="Pfam" id="PF12728">
    <property type="entry name" value="HTH_17"/>
    <property type="match status" value="1"/>
</dbReference>
<evidence type="ECO:0000313" key="3">
    <source>
        <dbReference type="Proteomes" id="UP000259211"/>
    </source>
</evidence>
<dbReference type="AlphaFoldDB" id="A0A3E2DMC5"/>
<accession>A0A3E2DMC5</accession>
<sequence length="66" mass="7420">MTDTLLTPRQAAAQLHMSPRAVRELCSSRQITHIMTTGPQGQARYRISQSAIAAFLREHTVTRRLS</sequence>